<evidence type="ECO:0000256" key="2">
    <source>
        <dbReference type="SAM" id="SignalP"/>
    </source>
</evidence>
<dbReference type="Proteomes" id="UP000001396">
    <property type="component" value="Unassembled WGS sequence"/>
</dbReference>
<dbReference type="InterPro" id="IPR052326">
    <property type="entry name" value="Diff-Dev_Assoc_Protein"/>
</dbReference>
<dbReference type="GeneID" id="31355974"/>
<reference evidence="3 4" key="1">
    <citation type="journal article" date="2011" name="Genome Res.">
        <title>Phylogeny-wide analysis of social amoeba genomes highlights ancient origins for complex intercellular communication.</title>
        <authorList>
            <person name="Heidel A.J."/>
            <person name="Lawal H.M."/>
            <person name="Felder M."/>
            <person name="Schilde C."/>
            <person name="Helps N.R."/>
            <person name="Tunggal B."/>
            <person name="Rivero F."/>
            <person name="John U."/>
            <person name="Schleicher M."/>
            <person name="Eichinger L."/>
            <person name="Platzer M."/>
            <person name="Noegel A.A."/>
            <person name="Schaap P."/>
            <person name="Gloeckner G."/>
        </authorList>
    </citation>
    <scope>NUCLEOTIDE SEQUENCE [LARGE SCALE GENOMIC DNA]</scope>
    <source>
        <strain evidence="4">ATCC 26659 / Pp 5 / PN500</strain>
    </source>
</reference>
<keyword evidence="1" id="KW-1133">Transmembrane helix</keyword>
<proteinExistence type="predicted"/>
<evidence type="ECO:0000313" key="3">
    <source>
        <dbReference type="EMBL" id="EFA86639.1"/>
    </source>
</evidence>
<name>D3AWG6_HETP5</name>
<keyword evidence="4" id="KW-1185">Reference proteome</keyword>
<dbReference type="PANTHER" id="PTHR33459">
    <property type="entry name" value="DD-GDCA PROTEIN"/>
    <property type="match status" value="1"/>
</dbReference>
<evidence type="ECO:0000313" key="4">
    <source>
        <dbReference type="Proteomes" id="UP000001396"/>
    </source>
</evidence>
<feature type="chain" id="PRO_5003041096" evidence="2">
    <location>
        <begin position="20"/>
        <end position="320"/>
    </location>
</feature>
<dbReference type="EMBL" id="ADBJ01000002">
    <property type="protein sequence ID" value="EFA86639.1"/>
    <property type="molecule type" value="Genomic_DNA"/>
</dbReference>
<dbReference type="AlphaFoldDB" id="D3AWG6"/>
<evidence type="ECO:0000256" key="1">
    <source>
        <dbReference type="SAM" id="Phobius"/>
    </source>
</evidence>
<keyword evidence="2" id="KW-0732">Signal</keyword>
<comment type="caution">
    <text evidence="3">The sequence shown here is derived from an EMBL/GenBank/DDBJ whole genome shotgun (WGS) entry which is preliminary data.</text>
</comment>
<protein>
    <submittedName>
        <fullName evidence="3">Uncharacterized protein</fullName>
    </submittedName>
</protein>
<dbReference type="OMA" id="INANCKY"/>
<feature type="signal peptide" evidence="2">
    <location>
        <begin position="1"/>
        <end position="19"/>
    </location>
</feature>
<feature type="transmembrane region" description="Helical" evidence="1">
    <location>
        <begin position="303"/>
        <end position="319"/>
    </location>
</feature>
<keyword evidence="1" id="KW-0812">Transmembrane</keyword>
<accession>D3AWG6</accession>
<sequence length="320" mass="32574">MNKFITLFVLLATVSVAMSATCFTCVKEGAVCDVTANFCEEGTVCIKPNSTAANTICTVLPTLNEDCTAIQVCDDSYTCDTTATPNKCIEANYLGVGETCSTDNQCSKTLTCTSGKCTNANYPTCTGSRVGCKAGEGCAFNGTGLVCTPFIANGGACSATNASLCLPESSCTNNVCTAPLTSGLNGNCTSSLNCNIAAGLYCSSGKCVAVPEALDNCTLTGADTCLGGYSACMCPSNDATAKTGSCKAVIEYSDVTAAAYTTYVNCQVSCPAVDNVLSPSCLSKCTDPYAGASNNVCSSATTIAFNAFVVFAIVLSVLLF</sequence>
<dbReference type="PANTHER" id="PTHR33459:SF13">
    <property type="entry name" value="DICKKOPF N-TERMINAL CYSTEINE-RICH DOMAIN-CONTAINING PROTEIN"/>
    <property type="match status" value="1"/>
</dbReference>
<organism evidence="3 4">
    <name type="scientific">Heterostelium pallidum (strain ATCC 26659 / Pp 5 / PN500)</name>
    <name type="common">Cellular slime mold</name>
    <name type="synonym">Polysphondylium pallidum</name>
    <dbReference type="NCBI Taxonomy" id="670386"/>
    <lineage>
        <taxon>Eukaryota</taxon>
        <taxon>Amoebozoa</taxon>
        <taxon>Evosea</taxon>
        <taxon>Eumycetozoa</taxon>
        <taxon>Dictyostelia</taxon>
        <taxon>Acytosteliales</taxon>
        <taxon>Acytosteliaceae</taxon>
        <taxon>Heterostelium</taxon>
    </lineage>
</organism>
<gene>
    <name evidence="3" type="ORF">PPL_00440</name>
</gene>
<dbReference type="InParanoid" id="D3AWG6"/>
<keyword evidence="1" id="KW-0472">Membrane</keyword>
<dbReference type="RefSeq" id="XP_020438744.1">
    <property type="nucleotide sequence ID" value="XM_020571470.1"/>
</dbReference>